<sequence>MSGNPFESAESCQDIVITLLRPNL</sequence>
<proteinExistence type="predicted"/>
<dbReference type="AlphaFoldDB" id="A0A2P2QTH5"/>
<reference evidence="1" key="1">
    <citation type="submission" date="2018-02" db="EMBL/GenBank/DDBJ databases">
        <title>Rhizophora mucronata_Transcriptome.</title>
        <authorList>
            <person name="Meera S.P."/>
            <person name="Sreeshan A."/>
            <person name="Augustine A."/>
        </authorList>
    </citation>
    <scope>NUCLEOTIDE SEQUENCE</scope>
    <source>
        <tissue evidence="1">Leaf</tissue>
    </source>
</reference>
<organism evidence="1">
    <name type="scientific">Rhizophora mucronata</name>
    <name type="common">Asiatic mangrove</name>
    <dbReference type="NCBI Taxonomy" id="61149"/>
    <lineage>
        <taxon>Eukaryota</taxon>
        <taxon>Viridiplantae</taxon>
        <taxon>Streptophyta</taxon>
        <taxon>Embryophyta</taxon>
        <taxon>Tracheophyta</taxon>
        <taxon>Spermatophyta</taxon>
        <taxon>Magnoliopsida</taxon>
        <taxon>eudicotyledons</taxon>
        <taxon>Gunneridae</taxon>
        <taxon>Pentapetalae</taxon>
        <taxon>rosids</taxon>
        <taxon>fabids</taxon>
        <taxon>Malpighiales</taxon>
        <taxon>Rhizophoraceae</taxon>
        <taxon>Rhizophora</taxon>
    </lineage>
</organism>
<evidence type="ECO:0000313" key="1">
    <source>
        <dbReference type="EMBL" id="MBX70319.1"/>
    </source>
</evidence>
<dbReference type="EMBL" id="GGEC01089835">
    <property type="protein sequence ID" value="MBX70319.1"/>
    <property type="molecule type" value="Transcribed_RNA"/>
</dbReference>
<name>A0A2P2QTH5_RHIMU</name>
<accession>A0A2P2QTH5</accession>
<protein>
    <submittedName>
        <fullName evidence="1">Uncharacterized protein</fullName>
    </submittedName>
</protein>